<feature type="region of interest" description="Disordered" evidence="1">
    <location>
        <begin position="98"/>
        <end position="127"/>
    </location>
</feature>
<evidence type="ECO:0000313" key="2">
    <source>
        <dbReference type="EMBL" id="MFB9350152.1"/>
    </source>
</evidence>
<name>A0ABV5LGF4_9ACTN</name>
<protein>
    <submittedName>
        <fullName evidence="2">Uncharacterized protein</fullName>
    </submittedName>
</protein>
<dbReference type="Proteomes" id="UP001589753">
    <property type="component" value="Unassembled WGS sequence"/>
</dbReference>
<organism evidence="2 3">
    <name type="scientific">Streptomyces heliomycini</name>
    <dbReference type="NCBI Taxonomy" id="284032"/>
    <lineage>
        <taxon>Bacteria</taxon>
        <taxon>Bacillati</taxon>
        <taxon>Actinomycetota</taxon>
        <taxon>Actinomycetes</taxon>
        <taxon>Kitasatosporales</taxon>
        <taxon>Streptomycetaceae</taxon>
        <taxon>Streptomyces</taxon>
    </lineage>
</organism>
<dbReference type="EMBL" id="JBHMDI010000065">
    <property type="protein sequence ID" value="MFB9350152.1"/>
    <property type="molecule type" value="Genomic_DNA"/>
</dbReference>
<accession>A0ABV5LGF4</accession>
<reference evidence="2 3" key="1">
    <citation type="submission" date="2024-09" db="EMBL/GenBank/DDBJ databases">
        <authorList>
            <person name="Sun Q."/>
            <person name="Mori K."/>
        </authorList>
    </citation>
    <scope>NUCLEOTIDE SEQUENCE [LARGE SCALE GENOMIC DNA]</scope>
    <source>
        <strain evidence="2 3">JCM 9767</strain>
    </source>
</reference>
<evidence type="ECO:0000313" key="3">
    <source>
        <dbReference type="Proteomes" id="UP001589753"/>
    </source>
</evidence>
<comment type="caution">
    <text evidence="2">The sequence shown here is derived from an EMBL/GenBank/DDBJ whole genome shotgun (WGS) entry which is preliminary data.</text>
</comment>
<evidence type="ECO:0000256" key="1">
    <source>
        <dbReference type="SAM" id="MobiDB-lite"/>
    </source>
</evidence>
<keyword evidence="3" id="KW-1185">Reference proteome</keyword>
<proteinExistence type="predicted"/>
<sequence length="127" mass="14203">MASQRLMPGDGGGLRPLRWWQLSLRSLFWLHPDTADGHTRTYAVGVRHWARLDDGKIRARLFQDARHVAEAKPPAVFPIEGGVIEVATSNFGKRCRHCPTAGQPHQLTPVRPRPRDGEPASAPTTRR</sequence>
<gene>
    <name evidence="2" type="ORF">ACFFUA_22320</name>
</gene>